<evidence type="ECO:0000256" key="1">
    <source>
        <dbReference type="SAM" id="SignalP"/>
    </source>
</evidence>
<sequence>MQRREQGWNSALMVFFLLESISGNIVSAGQTPILGMAQKVSGSDFRPNVKVLRRWERRKIACVSGTCLSKWKGIRVDNGLFT</sequence>
<gene>
    <name evidence="2" type="ORF">BPAG_LOCUS14016</name>
</gene>
<dbReference type="EMBL" id="UZAD01013496">
    <property type="protein sequence ID" value="VDN95201.1"/>
    <property type="molecule type" value="Genomic_DNA"/>
</dbReference>
<keyword evidence="3" id="KW-1185">Reference proteome</keyword>
<proteinExistence type="predicted"/>
<reference evidence="4" key="1">
    <citation type="submission" date="2017-02" db="UniProtKB">
        <authorList>
            <consortium name="WormBaseParasite"/>
        </authorList>
    </citation>
    <scope>IDENTIFICATION</scope>
</reference>
<dbReference type="AlphaFoldDB" id="A0A0N4TYJ1"/>
<evidence type="ECO:0000313" key="4">
    <source>
        <dbReference type="WBParaSite" id="BPAG_0001408801-mRNA-1"/>
    </source>
</evidence>
<protein>
    <submittedName>
        <fullName evidence="4">Secreted protein</fullName>
    </submittedName>
</protein>
<keyword evidence="1" id="KW-0732">Signal</keyword>
<accession>A0A0N4TYJ1</accession>
<organism evidence="4">
    <name type="scientific">Brugia pahangi</name>
    <name type="common">Filarial nematode worm</name>
    <dbReference type="NCBI Taxonomy" id="6280"/>
    <lineage>
        <taxon>Eukaryota</taxon>
        <taxon>Metazoa</taxon>
        <taxon>Ecdysozoa</taxon>
        <taxon>Nematoda</taxon>
        <taxon>Chromadorea</taxon>
        <taxon>Rhabditida</taxon>
        <taxon>Spirurina</taxon>
        <taxon>Spiruromorpha</taxon>
        <taxon>Filarioidea</taxon>
        <taxon>Onchocercidae</taxon>
        <taxon>Brugia</taxon>
    </lineage>
</organism>
<name>A0A0N4TYJ1_BRUPA</name>
<evidence type="ECO:0000313" key="3">
    <source>
        <dbReference type="Proteomes" id="UP000278627"/>
    </source>
</evidence>
<feature type="signal peptide" evidence="1">
    <location>
        <begin position="1"/>
        <end position="23"/>
    </location>
</feature>
<feature type="chain" id="PRO_5043122394" evidence="1">
    <location>
        <begin position="24"/>
        <end position="82"/>
    </location>
</feature>
<dbReference type="WBParaSite" id="BPAG_0001408801-mRNA-1">
    <property type="protein sequence ID" value="BPAG_0001408801-mRNA-1"/>
    <property type="gene ID" value="BPAG_0001408801"/>
</dbReference>
<reference evidence="2 3" key="2">
    <citation type="submission" date="2018-11" db="EMBL/GenBank/DDBJ databases">
        <authorList>
            <consortium name="Pathogen Informatics"/>
        </authorList>
    </citation>
    <scope>NUCLEOTIDE SEQUENCE [LARGE SCALE GENOMIC DNA]</scope>
</reference>
<evidence type="ECO:0000313" key="2">
    <source>
        <dbReference type="EMBL" id="VDN95201.1"/>
    </source>
</evidence>
<dbReference type="Proteomes" id="UP000278627">
    <property type="component" value="Unassembled WGS sequence"/>
</dbReference>